<dbReference type="InterPro" id="IPR006189">
    <property type="entry name" value="CHASE_dom"/>
</dbReference>
<dbReference type="InterPro" id="IPR052155">
    <property type="entry name" value="Biofilm_reg_signaling"/>
</dbReference>
<organism evidence="8 9">
    <name type="scientific">Pelagibacterium lacus</name>
    <dbReference type="NCBI Taxonomy" id="2282655"/>
    <lineage>
        <taxon>Bacteria</taxon>
        <taxon>Pseudomonadati</taxon>
        <taxon>Pseudomonadota</taxon>
        <taxon>Alphaproteobacteria</taxon>
        <taxon>Hyphomicrobiales</taxon>
        <taxon>Devosiaceae</taxon>
        <taxon>Pelagibacterium</taxon>
    </lineage>
</organism>
<dbReference type="SMART" id="SM00267">
    <property type="entry name" value="GGDEF"/>
    <property type="match status" value="1"/>
</dbReference>
<dbReference type="Proteomes" id="UP000253759">
    <property type="component" value="Unassembled WGS sequence"/>
</dbReference>
<evidence type="ECO:0000256" key="2">
    <source>
        <dbReference type="ARBA" id="ARBA00022692"/>
    </source>
</evidence>
<dbReference type="CDD" id="cd01949">
    <property type="entry name" value="GGDEF"/>
    <property type="match status" value="1"/>
</dbReference>
<protein>
    <submittedName>
        <fullName evidence="8">EAL domain-containing protein</fullName>
    </submittedName>
</protein>
<dbReference type="Gene3D" id="3.30.70.270">
    <property type="match status" value="1"/>
</dbReference>
<dbReference type="NCBIfam" id="TIGR00254">
    <property type="entry name" value="GGDEF"/>
    <property type="match status" value="1"/>
</dbReference>
<dbReference type="SMART" id="SM00052">
    <property type="entry name" value="EAL"/>
    <property type="match status" value="1"/>
</dbReference>
<dbReference type="PROSITE" id="PS50839">
    <property type="entry name" value="CHASE"/>
    <property type="match status" value="1"/>
</dbReference>
<evidence type="ECO:0000313" key="9">
    <source>
        <dbReference type="Proteomes" id="UP000253759"/>
    </source>
</evidence>
<dbReference type="PROSITE" id="PS50887">
    <property type="entry name" value="GGDEF"/>
    <property type="match status" value="1"/>
</dbReference>
<evidence type="ECO:0000259" key="5">
    <source>
        <dbReference type="PROSITE" id="PS50839"/>
    </source>
</evidence>
<dbReference type="SMART" id="SM01079">
    <property type="entry name" value="CHASE"/>
    <property type="match status" value="1"/>
</dbReference>
<dbReference type="Gene3D" id="3.30.450.20">
    <property type="entry name" value="PAS domain"/>
    <property type="match status" value="1"/>
</dbReference>
<dbReference type="Pfam" id="PF00990">
    <property type="entry name" value="GGDEF"/>
    <property type="match status" value="1"/>
</dbReference>
<dbReference type="EMBL" id="QQNH01000013">
    <property type="protein sequence ID" value="RDE08710.1"/>
    <property type="molecule type" value="Genomic_DNA"/>
</dbReference>
<dbReference type="SUPFAM" id="SSF141868">
    <property type="entry name" value="EAL domain-like"/>
    <property type="match status" value="1"/>
</dbReference>
<keyword evidence="2" id="KW-0812">Transmembrane</keyword>
<dbReference type="GO" id="GO:0007165">
    <property type="term" value="P:signal transduction"/>
    <property type="evidence" value="ECO:0007669"/>
    <property type="project" value="UniProtKB-ARBA"/>
</dbReference>
<evidence type="ECO:0000256" key="1">
    <source>
        <dbReference type="ARBA" id="ARBA00004370"/>
    </source>
</evidence>
<dbReference type="OrthoDB" id="9814202at2"/>
<feature type="domain" description="GGDEF" evidence="7">
    <location>
        <begin position="469"/>
        <end position="602"/>
    </location>
</feature>
<dbReference type="InterPro" id="IPR000160">
    <property type="entry name" value="GGDEF_dom"/>
</dbReference>
<dbReference type="FunFam" id="3.30.70.270:FF:000001">
    <property type="entry name" value="Diguanylate cyclase domain protein"/>
    <property type="match status" value="1"/>
</dbReference>
<evidence type="ECO:0000256" key="3">
    <source>
        <dbReference type="ARBA" id="ARBA00022989"/>
    </source>
</evidence>
<dbReference type="CDD" id="cd01948">
    <property type="entry name" value="EAL"/>
    <property type="match status" value="1"/>
</dbReference>
<dbReference type="InterPro" id="IPR043128">
    <property type="entry name" value="Rev_trsase/Diguanyl_cyclase"/>
</dbReference>
<dbReference type="InterPro" id="IPR029787">
    <property type="entry name" value="Nucleotide_cyclase"/>
</dbReference>
<dbReference type="PROSITE" id="PS50883">
    <property type="entry name" value="EAL"/>
    <property type="match status" value="1"/>
</dbReference>
<dbReference type="PANTHER" id="PTHR44757:SF2">
    <property type="entry name" value="BIOFILM ARCHITECTURE MAINTENANCE PROTEIN MBAA"/>
    <property type="match status" value="1"/>
</dbReference>
<dbReference type="PANTHER" id="PTHR44757">
    <property type="entry name" value="DIGUANYLATE CYCLASE DGCP"/>
    <property type="match status" value="1"/>
</dbReference>
<comment type="subcellular location">
    <subcellularLocation>
        <location evidence="1">Membrane</location>
    </subcellularLocation>
</comment>
<dbReference type="InterPro" id="IPR035919">
    <property type="entry name" value="EAL_sf"/>
</dbReference>
<dbReference type="SUPFAM" id="SSF55785">
    <property type="entry name" value="PYP-like sensor domain (PAS domain)"/>
    <property type="match status" value="1"/>
</dbReference>
<dbReference type="Gene3D" id="3.30.450.350">
    <property type="entry name" value="CHASE domain"/>
    <property type="match status" value="1"/>
</dbReference>
<reference evidence="9" key="1">
    <citation type="submission" date="2018-07" db="EMBL/GenBank/DDBJ databases">
        <authorList>
            <person name="Liu B.-T."/>
            <person name="Du Z."/>
        </authorList>
    </citation>
    <scope>NUCLEOTIDE SEQUENCE [LARGE SCALE GENOMIC DNA]</scope>
    <source>
        <strain evidence="9">XYN52</strain>
    </source>
</reference>
<dbReference type="Pfam" id="PF08447">
    <property type="entry name" value="PAS_3"/>
    <property type="match status" value="1"/>
</dbReference>
<dbReference type="GO" id="GO:0003824">
    <property type="term" value="F:catalytic activity"/>
    <property type="evidence" value="ECO:0007669"/>
    <property type="project" value="UniProtKB-ARBA"/>
</dbReference>
<evidence type="ECO:0000259" key="7">
    <source>
        <dbReference type="PROSITE" id="PS50887"/>
    </source>
</evidence>
<keyword evidence="9" id="KW-1185">Reference proteome</keyword>
<accession>A0A369W5S7</accession>
<dbReference type="Pfam" id="PF00563">
    <property type="entry name" value="EAL"/>
    <property type="match status" value="1"/>
</dbReference>
<feature type="domain" description="CHASE" evidence="5">
    <location>
        <begin position="90"/>
        <end position="181"/>
    </location>
</feature>
<proteinExistence type="predicted"/>
<evidence type="ECO:0000259" key="6">
    <source>
        <dbReference type="PROSITE" id="PS50883"/>
    </source>
</evidence>
<evidence type="ECO:0000256" key="4">
    <source>
        <dbReference type="ARBA" id="ARBA00023136"/>
    </source>
</evidence>
<keyword evidence="3" id="KW-1133">Transmembrane helix</keyword>
<keyword evidence="4" id="KW-0472">Membrane</keyword>
<gene>
    <name evidence="8" type="ORF">DVH29_10170</name>
</gene>
<evidence type="ECO:0000313" key="8">
    <source>
        <dbReference type="EMBL" id="RDE08710.1"/>
    </source>
</evidence>
<feature type="domain" description="EAL" evidence="6">
    <location>
        <begin position="611"/>
        <end position="862"/>
    </location>
</feature>
<dbReference type="GO" id="GO:0016020">
    <property type="term" value="C:membrane"/>
    <property type="evidence" value="ECO:0007669"/>
    <property type="project" value="UniProtKB-SubCell"/>
</dbReference>
<dbReference type="Pfam" id="PF03924">
    <property type="entry name" value="CHASE"/>
    <property type="match status" value="1"/>
</dbReference>
<name>A0A369W5S7_9HYPH</name>
<comment type="caution">
    <text evidence="8">The sequence shown here is derived from an EMBL/GenBank/DDBJ whole genome shotgun (WGS) entry which is preliminary data.</text>
</comment>
<sequence length="867" mass="95993">MALVVVAMAIVFADYQNRELHAQAQRADVLAKVALVRAQLEGKVNSNLQLVHGLISTIATEPHMDQARFADLAAYLFAQDNQLINVAAAPDLVVSMIHPLETNRPAIGLDYRENAEQRDAALLARDSRSIVLAGPVHLVQGGRGFLGRFPVFYTDQSGEERFWGIVSAVIDADRLYAESGVRAADEEIAIAISGRDGRIGDRMAFYGDPAILAQDPVQTTILLPSGQWTLSATPQGGWDTTPPNAPLIRLGLGLGALLVIVPIILLGRLNEERRRRMIEQRRRATELTRLSRRLELALATSQVGVWELNIVTGNLAWDDRMNELYDQPRDGGRRDYTHWSGRLHPDDRERAERDFNTSIRSGERYQSTFRVVARDGAVRHIRAIGSVYQDAGASPRMVGVNWDATPDAELSEALLRAKTQAEAKNFELESAKARIEHNAMHDPLTGLPNRRYLDEVLERHTSPEGRSDGLAAILHIDLDRFKQINDTLGHAAGDAMLVHASQILKRAVRQTDFVARIGGDEFVILCIGGKPGPDLRALADRIIATMRRPVSYQGHECRFGVSIGIAEGNVRETAPRQLLVNADIALYRAKRRGRNRAEFFSAELQAEIVTAKRVSDDLLAALDNNEFIAHYQPQIDATTRDIVGVEALARWQHPLRGLLTPDAFMAAAEELNVVATIDRMILEQALAQREAWALEGVFVPRVSVNVSARRLHDDTLIETLRALDIAPGTVAFELVESIYLDERDTMVSWNIDQIQELGIDIEIDDFGTGYASIVSLLQLQPRRLKIDRQLVQPITGGDRQRQLVASIIEIGTSLGIEAVAEGVESWEHAAILADMGCTVLQGYAIARPMSGEDFAAFVRSQRWREAG</sequence>
<dbReference type="Gene3D" id="3.20.20.450">
    <property type="entry name" value="EAL domain"/>
    <property type="match status" value="1"/>
</dbReference>
<dbReference type="InterPro" id="IPR042240">
    <property type="entry name" value="CHASE_sf"/>
</dbReference>
<dbReference type="SUPFAM" id="SSF55073">
    <property type="entry name" value="Nucleotide cyclase"/>
    <property type="match status" value="1"/>
</dbReference>
<dbReference type="InterPro" id="IPR035965">
    <property type="entry name" value="PAS-like_dom_sf"/>
</dbReference>
<dbReference type="InterPro" id="IPR001633">
    <property type="entry name" value="EAL_dom"/>
</dbReference>
<dbReference type="AlphaFoldDB" id="A0A369W5S7"/>
<dbReference type="InterPro" id="IPR013655">
    <property type="entry name" value="PAS_fold_3"/>
</dbReference>